<dbReference type="OrthoDB" id="14763at2157"/>
<dbReference type="SMART" id="SM00346">
    <property type="entry name" value="HTH_ICLR"/>
    <property type="match status" value="1"/>
</dbReference>
<dbReference type="Pfam" id="PF09339">
    <property type="entry name" value="HTH_IclR"/>
    <property type="match status" value="1"/>
</dbReference>
<keyword evidence="7" id="KW-1185">Reference proteome</keyword>
<dbReference type="Gene3D" id="3.30.450.40">
    <property type="match status" value="1"/>
</dbReference>
<dbReference type="Proteomes" id="UP000308037">
    <property type="component" value="Unassembled WGS sequence"/>
</dbReference>
<dbReference type="GO" id="GO:0003700">
    <property type="term" value="F:DNA-binding transcription factor activity"/>
    <property type="evidence" value="ECO:0007669"/>
    <property type="project" value="TreeGrafter"/>
</dbReference>
<dbReference type="GO" id="GO:0003677">
    <property type="term" value="F:DNA binding"/>
    <property type="evidence" value="ECO:0007669"/>
    <property type="project" value="UniProtKB-KW"/>
</dbReference>
<dbReference type="Pfam" id="PF01614">
    <property type="entry name" value="IclR_C"/>
    <property type="match status" value="1"/>
</dbReference>
<accession>A0A4U5JA51</accession>
<evidence type="ECO:0000256" key="2">
    <source>
        <dbReference type="ARBA" id="ARBA00023125"/>
    </source>
</evidence>
<dbReference type="InterPro" id="IPR029016">
    <property type="entry name" value="GAF-like_dom_sf"/>
</dbReference>
<feature type="domain" description="IclR-ED" evidence="5">
    <location>
        <begin position="68"/>
        <end position="255"/>
    </location>
</feature>
<dbReference type="CDD" id="cd00090">
    <property type="entry name" value="HTH_ARSR"/>
    <property type="match status" value="1"/>
</dbReference>
<keyword evidence="1" id="KW-0805">Transcription regulation</keyword>
<dbReference type="InterPro" id="IPR011991">
    <property type="entry name" value="ArsR-like_HTH"/>
</dbReference>
<gene>
    <name evidence="6" type="ORF">DM868_11860</name>
</gene>
<dbReference type="PANTHER" id="PTHR30136:SF35">
    <property type="entry name" value="HTH-TYPE TRANSCRIPTIONAL REGULATOR RV1719"/>
    <property type="match status" value="1"/>
</dbReference>
<dbReference type="AlphaFoldDB" id="A0A4U5JA51"/>
<organism evidence="6 7">
    <name type="scientific">Natronomonas salsuginis</name>
    <dbReference type="NCBI Taxonomy" id="2217661"/>
    <lineage>
        <taxon>Archaea</taxon>
        <taxon>Methanobacteriati</taxon>
        <taxon>Methanobacteriota</taxon>
        <taxon>Stenosarchaea group</taxon>
        <taxon>Halobacteria</taxon>
        <taxon>Halobacteriales</taxon>
        <taxon>Natronomonadaceae</taxon>
        <taxon>Natronomonas</taxon>
    </lineage>
</organism>
<dbReference type="InterPro" id="IPR036390">
    <property type="entry name" value="WH_DNA-bd_sf"/>
</dbReference>
<evidence type="ECO:0000313" key="7">
    <source>
        <dbReference type="Proteomes" id="UP000308037"/>
    </source>
</evidence>
<evidence type="ECO:0000313" key="6">
    <source>
        <dbReference type="EMBL" id="TKR25056.1"/>
    </source>
</evidence>
<evidence type="ECO:0000256" key="1">
    <source>
        <dbReference type="ARBA" id="ARBA00023015"/>
    </source>
</evidence>
<comment type="caution">
    <text evidence="6">The sequence shown here is derived from an EMBL/GenBank/DDBJ whole genome shotgun (WGS) entry which is preliminary data.</text>
</comment>
<reference evidence="6 7" key="1">
    <citation type="submission" date="2019-04" db="EMBL/GenBank/DDBJ databases">
        <title>Natronomonas sp. F20-122 a newhaloarchaeon isolated from a saline saltern of Isla Bacuta, Huelva, Spain.</title>
        <authorList>
            <person name="Duran-Viseras A."/>
            <person name="Sanchez-Porro C."/>
            <person name="Ventosa A."/>
        </authorList>
    </citation>
    <scope>NUCLEOTIDE SEQUENCE [LARGE SCALE GENOMIC DNA]</scope>
    <source>
        <strain evidence="6 7">F20-122</strain>
    </source>
</reference>
<dbReference type="InterPro" id="IPR014757">
    <property type="entry name" value="Tscrpt_reg_IclR_C"/>
</dbReference>
<dbReference type="PROSITE" id="PS51078">
    <property type="entry name" value="ICLR_ED"/>
    <property type="match status" value="1"/>
</dbReference>
<keyword evidence="3" id="KW-0804">Transcription</keyword>
<proteinExistence type="predicted"/>
<dbReference type="GO" id="GO:0045892">
    <property type="term" value="P:negative regulation of DNA-templated transcription"/>
    <property type="evidence" value="ECO:0007669"/>
    <property type="project" value="TreeGrafter"/>
</dbReference>
<feature type="domain" description="HTH iclR-type" evidence="4">
    <location>
        <begin position="8"/>
        <end position="67"/>
    </location>
</feature>
<dbReference type="InterPro" id="IPR050707">
    <property type="entry name" value="HTH_MetabolicPath_Reg"/>
</dbReference>
<dbReference type="Gene3D" id="1.10.10.10">
    <property type="entry name" value="Winged helix-like DNA-binding domain superfamily/Winged helix DNA-binding domain"/>
    <property type="match status" value="1"/>
</dbReference>
<dbReference type="PROSITE" id="PS51077">
    <property type="entry name" value="HTH_ICLR"/>
    <property type="match status" value="1"/>
</dbReference>
<dbReference type="SUPFAM" id="SSF55781">
    <property type="entry name" value="GAF domain-like"/>
    <property type="match status" value="1"/>
</dbReference>
<keyword evidence="2" id="KW-0238">DNA-binding</keyword>
<evidence type="ECO:0000256" key="3">
    <source>
        <dbReference type="ARBA" id="ARBA00023163"/>
    </source>
</evidence>
<evidence type="ECO:0000259" key="4">
    <source>
        <dbReference type="PROSITE" id="PS51077"/>
    </source>
</evidence>
<dbReference type="SUPFAM" id="SSF46785">
    <property type="entry name" value="Winged helix' DNA-binding domain"/>
    <property type="match status" value="1"/>
</dbReference>
<dbReference type="EMBL" id="QKNX01000005">
    <property type="protein sequence ID" value="TKR25056.1"/>
    <property type="molecule type" value="Genomic_DNA"/>
</dbReference>
<sequence>MASKSNLVQSDIRLLKIVNGLQDLNGAGVTELAEHVDMKKSTVYKHLKTLLEQEYVRVRNQKYHLGFKFLDHGKFVHDQSTLVSTARPYLQDLADSIDKVVVLTAKDYSTGVYLHSCNDKYDLGSETQTRPGYNRFELHTTASGKSILAQLENDEVRQIAKKQGLDAKQENTISDIDELLEELDEIRERGYAINRGERVEGIWAIGSDLYSPGEDIHAAISIGGPKSRFASDELHQEYANELRATIEKIQLRLQINA</sequence>
<dbReference type="PANTHER" id="PTHR30136">
    <property type="entry name" value="HELIX-TURN-HELIX TRANSCRIPTIONAL REGULATOR, ICLR FAMILY"/>
    <property type="match status" value="1"/>
</dbReference>
<protein>
    <submittedName>
        <fullName evidence="6">IclR family transcriptional regulator</fullName>
    </submittedName>
</protein>
<name>A0A4U5JA51_9EURY</name>
<evidence type="ECO:0000259" key="5">
    <source>
        <dbReference type="PROSITE" id="PS51078"/>
    </source>
</evidence>
<dbReference type="RefSeq" id="WP_137277091.1">
    <property type="nucleotide sequence ID" value="NZ_QKNX01000005.1"/>
</dbReference>
<dbReference type="InterPro" id="IPR036388">
    <property type="entry name" value="WH-like_DNA-bd_sf"/>
</dbReference>
<dbReference type="InterPro" id="IPR005471">
    <property type="entry name" value="Tscrpt_reg_IclR_N"/>
</dbReference>